<dbReference type="Proteomes" id="UP001155110">
    <property type="component" value="Unassembled WGS sequence"/>
</dbReference>
<evidence type="ECO:0000313" key="4">
    <source>
        <dbReference type="Proteomes" id="UP001155110"/>
    </source>
</evidence>
<feature type="region of interest" description="Disordered" evidence="1">
    <location>
        <begin position="134"/>
        <end position="204"/>
    </location>
</feature>
<feature type="compositionally biased region" description="Acidic residues" evidence="1">
    <location>
        <begin position="150"/>
        <end position="160"/>
    </location>
</feature>
<dbReference type="PANTHER" id="PTHR47163">
    <property type="entry name" value="DDE_TNP_IS1595 DOMAIN-CONTAINING PROTEIN"/>
    <property type="match status" value="1"/>
</dbReference>
<feature type="compositionally biased region" description="Polar residues" evidence="1">
    <location>
        <begin position="167"/>
        <end position="179"/>
    </location>
</feature>
<evidence type="ECO:0000259" key="2">
    <source>
        <dbReference type="SMART" id="SM01126"/>
    </source>
</evidence>
<sequence length="345" mass="39761">MSEESFLPDAEDCAETWRALRWPDGAECVECGSGDVAVQDWDYLSSLRRYQCRECGRWFNDRSGTFIESSKVRLPVWIYVLREMDKDRSINSIAKDLPHTYKTVHRIATTMREAIYRRREEWREVLTGEVEADDVHLTLGQQGRTLGSEEASEEVDEGSDEGDRSTEAGSTSSSEQCSSRKPRERGLSKRGRGSWSGDQPPAVLWVERNGPGRRLELQPDVTQRTLLSSAVRHVEPGSEVDTDDFSGYRLLGEVYDHRSVDHEETYVTDEGTHCNTAEGEWSIFKPWWHGFRGVAKRHAYRYLSEYSFRRSHRSDSRQKRLRRMIALLRLNYGPSNQARTSFGVH</sequence>
<dbReference type="InterPro" id="IPR024445">
    <property type="entry name" value="Tnp_ISXO2-like"/>
</dbReference>
<evidence type="ECO:0000313" key="3">
    <source>
        <dbReference type="EMBL" id="MCS4157950.1"/>
    </source>
</evidence>
<evidence type="ECO:0000256" key="1">
    <source>
        <dbReference type="SAM" id="MobiDB-lite"/>
    </source>
</evidence>
<comment type="caution">
    <text evidence="3">The sequence shown here is derived from an EMBL/GenBank/DDBJ whole genome shotgun (WGS) entry which is preliminary data.</text>
</comment>
<dbReference type="AlphaFoldDB" id="A0AAW5P9D1"/>
<dbReference type="SMART" id="SM01126">
    <property type="entry name" value="DDE_Tnp_IS1595"/>
    <property type="match status" value="1"/>
</dbReference>
<organism evidence="3 4">
    <name type="scientific">Salinibacter ruber</name>
    <dbReference type="NCBI Taxonomy" id="146919"/>
    <lineage>
        <taxon>Bacteria</taxon>
        <taxon>Pseudomonadati</taxon>
        <taxon>Rhodothermota</taxon>
        <taxon>Rhodothermia</taxon>
        <taxon>Rhodothermales</taxon>
        <taxon>Salinibacteraceae</taxon>
        <taxon>Salinibacter</taxon>
    </lineage>
</organism>
<name>A0AAW5P9D1_9BACT</name>
<proteinExistence type="predicted"/>
<gene>
    <name evidence="3" type="ORF">GGP99_001917</name>
</gene>
<feature type="compositionally biased region" description="Basic residues" evidence="1">
    <location>
        <begin position="180"/>
        <end position="192"/>
    </location>
</feature>
<protein>
    <submittedName>
        <fullName evidence="3">Transposase-like protein</fullName>
    </submittedName>
</protein>
<dbReference type="NCBIfam" id="NF033547">
    <property type="entry name" value="transpos_IS1595"/>
    <property type="match status" value="1"/>
</dbReference>
<feature type="domain" description="ISXO2-like transposase" evidence="2">
    <location>
        <begin position="125"/>
        <end position="311"/>
    </location>
</feature>
<dbReference type="Pfam" id="PF12762">
    <property type="entry name" value="DDE_Tnp_IS1595"/>
    <property type="match status" value="1"/>
</dbReference>
<dbReference type="EMBL" id="JANTZM010000008">
    <property type="protein sequence ID" value="MCS4157950.1"/>
    <property type="molecule type" value="Genomic_DNA"/>
</dbReference>
<dbReference type="InterPro" id="IPR053164">
    <property type="entry name" value="IS1016-like_transposase"/>
</dbReference>
<accession>A0AAW5P9D1</accession>
<dbReference type="PANTHER" id="PTHR47163:SF2">
    <property type="entry name" value="SI:DKEY-17M8.2"/>
    <property type="match status" value="1"/>
</dbReference>
<reference evidence="3" key="1">
    <citation type="submission" date="2022-08" db="EMBL/GenBank/DDBJ databases">
        <title>Genomic Encyclopedia of Type Strains, Phase V (KMG-V): Genome sequencing to study the core and pangenomes of soil and plant-associated prokaryotes.</title>
        <authorList>
            <person name="Whitman W."/>
        </authorList>
    </citation>
    <scope>NUCLEOTIDE SEQUENCE</scope>
    <source>
        <strain evidence="3">SP3002</strain>
    </source>
</reference>